<evidence type="ECO:0008006" key="2">
    <source>
        <dbReference type="Google" id="ProtNLM"/>
    </source>
</evidence>
<dbReference type="SUPFAM" id="SSF82171">
    <property type="entry name" value="DPP6 N-terminal domain-like"/>
    <property type="match status" value="1"/>
</dbReference>
<organism evidence="1">
    <name type="scientific">marine metagenome</name>
    <dbReference type="NCBI Taxonomy" id="408172"/>
    <lineage>
        <taxon>unclassified sequences</taxon>
        <taxon>metagenomes</taxon>
        <taxon>ecological metagenomes</taxon>
    </lineage>
</organism>
<dbReference type="Gene3D" id="2.120.10.30">
    <property type="entry name" value="TolB, C-terminal domain"/>
    <property type="match status" value="1"/>
</dbReference>
<sequence length="248" mass="25758">MRFGVTATEDAPLRSHPFVNDLVISGDGPQIAYYAQQPGAPGGQIYLRPIDQLIGAPLRGTEDGMGPFVSSDGDWVGFVSDGGSLNSTLKKVSLFGGPPVTLAESPTPINGASWSVDDEIIYGSFRNGLFRVSGGGGEPEVLTTTDPDQGESSHQWPFIIPGRDAVVFTISGGINARTAGQLAVLELDSGEVKKLGLAGFSPRYVSTGHLVYGTEDGSVRAVPFDVAALEVAGNPVPLVEGVSVKNTG</sequence>
<accession>A0A382ZFN1</accession>
<feature type="non-terminal residue" evidence="1">
    <location>
        <position position="248"/>
    </location>
</feature>
<dbReference type="AlphaFoldDB" id="A0A382ZFN1"/>
<protein>
    <recommendedName>
        <fullName evidence="2">Lipoprotein LpqB beta-propeller domain-containing protein</fullName>
    </recommendedName>
</protein>
<reference evidence="1" key="1">
    <citation type="submission" date="2018-05" db="EMBL/GenBank/DDBJ databases">
        <authorList>
            <person name="Lanie J.A."/>
            <person name="Ng W.-L."/>
            <person name="Kazmierczak K.M."/>
            <person name="Andrzejewski T.M."/>
            <person name="Davidsen T.M."/>
            <person name="Wayne K.J."/>
            <person name="Tettelin H."/>
            <person name="Glass J.I."/>
            <person name="Rusch D."/>
            <person name="Podicherti R."/>
            <person name="Tsui H.-C.T."/>
            <person name="Winkler M.E."/>
        </authorList>
    </citation>
    <scope>NUCLEOTIDE SEQUENCE</scope>
</reference>
<gene>
    <name evidence="1" type="ORF">METZ01_LOCUS447135</name>
</gene>
<dbReference type="EMBL" id="UINC01183495">
    <property type="protein sequence ID" value="SVD94281.1"/>
    <property type="molecule type" value="Genomic_DNA"/>
</dbReference>
<name>A0A382ZFN1_9ZZZZ</name>
<evidence type="ECO:0000313" key="1">
    <source>
        <dbReference type="EMBL" id="SVD94281.1"/>
    </source>
</evidence>
<proteinExistence type="predicted"/>
<dbReference type="InterPro" id="IPR011042">
    <property type="entry name" value="6-blade_b-propeller_TolB-like"/>
</dbReference>